<keyword evidence="1" id="KW-1133">Transmembrane helix</keyword>
<evidence type="ECO:0000313" key="2">
    <source>
        <dbReference type="EMBL" id="CAB4140664.1"/>
    </source>
</evidence>
<name>A0A6J5M1J5_9CAUD</name>
<reference evidence="2" key="1">
    <citation type="submission" date="2020-04" db="EMBL/GenBank/DDBJ databases">
        <authorList>
            <person name="Chiriac C."/>
            <person name="Salcher M."/>
            <person name="Ghai R."/>
            <person name="Kavagutti S V."/>
        </authorList>
    </citation>
    <scope>NUCLEOTIDE SEQUENCE</scope>
</reference>
<protein>
    <submittedName>
        <fullName evidence="2">Uncharacterized protein</fullName>
    </submittedName>
</protein>
<gene>
    <name evidence="2" type="ORF">UFOVP402_55</name>
</gene>
<sequence>MELLIIPAGFFIMLLISIWLFYENVLKPEQEFKAHLREKYKYSASPKIKKP</sequence>
<keyword evidence="1" id="KW-0812">Transmembrane</keyword>
<keyword evidence="1" id="KW-0472">Membrane</keyword>
<proteinExistence type="predicted"/>
<feature type="transmembrane region" description="Helical" evidence="1">
    <location>
        <begin position="6"/>
        <end position="22"/>
    </location>
</feature>
<organism evidence="2">
    <name type="scientific">uncultured Caudovirales phage</name>
    <dbReference type="NCBI Taxonomy" id="2100421"/>
    <lineage>
        <taxon>Viruses</taxon>
        <taxon>Duplodnaviria</taxon>
        <taxon>Heunggongvirae</taxon>
        <taxon>Uroviricota</taxon>
        <taxon>Caudoviricetes</taxon>
        <taxon>Peduoviridae</taxon>
        <taxon>Maltschvirus</taxon>
        <taxon>Maltschvirus maltsch</taxon>
    </lineage>
</organism>
<evidence type="ECO:0000256" key="1">
    <source>
        <dbReference type="SAM" id="Phobius"/>
    </source>
</evidence>
<accession>A0A6J5M1J5</accession>
<dbReference type="EMBL" id="LR796374">
    <property type="protein sequence ID" value="CAB4140664.1"/>
    <property type="molecule type" value="Genomic_DNA"/>
</dbReference>